<dbReference type="Gene3D" id="2.30.29.30">
    <property type="entry name" value="Pleckstrin-homology domain (PH domain)/Phosphotyrosine-binding domain (PTB)"/>
    <property type="match status" value="1"/>
</dbReference>
<dbReference type="InterPro" id="IPR036238">
    <property type="entry name" value="Transglutaminase_C_sf"/>
</dbReference>
<dbReference type="SUPFAM" id="SSF54001">
    <property type="entry name" value="Cysteine proteinases"/>
    <property type="match status" value="1"/>
</dbReference>
<dbReference type="PANTHER" id="PTHR45845:SF2">
    <property type="entry name" value="RIKEN CDNA D630003M21 GENE"/>
    <property type="match status" value="1"/>
</dbReference>
<dbReference type="SUPFAM" id="SSF50729">
    <property type="entry name" value="PH domain-like"/>
    <property type="match status" value="1"/>
</dbReference>
<feature type="region of interest" description="Disordered" evidence="2">
    <location>
        <begin position="809"/>
        <end position="842"/>
    </location>
</feature>
<dbReference type="PANTHER" id="PTHR45845">
    <property type="entry name" value="RHO GUANINE NUCLEOTIDE EXCHANGE FACTOR-RELATED"/>
    <property type="match status" value="1"/>
</dbReference>
<dbReference type="GO" id="GO:0007399">
    <property type="term" value="P:nervous system development"/>
    <property type="evidence" value="ECO:0007669"/>
    <property type="project" value="UniProtKB-ARBA"/>
</dbReference>
<comment type="similarity">
    <text evidence="1">Belongs to the transglutaminase superfamily. Transglutaminase family.</text>
</comment>
<feature type="region of interest" description="Disordered" evidence="2">
    <location>
        <begin position="1514"/>
        <end position="1555"/>
    </location>
</feature>
<feature type="region of interest" description="Disordered" evidence="2">
    <location>
        <begin position="1307"/>
        <end position="1328"/>
    </location>
</feature>
<feature type="compositionally biased region" description="Low complexity" evidence="2">
    <location>
        <begin position="1527"/>
        <end position="1554"/>
    </location>
</feature>
<dbReference type="CDD" id="cd00160">
    <property type="entry name" value="RhoGEF"/>
    <property type="match status" value="1"/>
</dbReference>
<dbReference type="EMBL" id="JANIIK010000117">
    <property type="protein sequence ID" value="KAJ3587142.1"/>
    <property type="molecule type" value="Genomic_DNA"/>
</dbReference>
<dbReference type="SUPFAM" id="SSF49309">
    <property type="entry name" value="Transglutaminase, two C-terminal domains"/>
    <property type="match status" value="2"/>
</dbReference>
<dbReference type="InterPro" id="IPR038765">
    <property type="entry name" value="Papain-like_cys_pep_sf"/>
</dbReference>
<evidence type="ECO:0000259" key="3">
    <source>
        <dbReference type="PROSITE" id="PS50010"/>
    </source>
</evidence>
<name>A0A9Q0I513_9TELE</name>
<dbReference type="InterPro" id="IPR035899">
    <property type="entry name" value="DBL_dom_sf"/>
</dbReference>
<feature type="region of interest" description="Disordered" evidence="2">
    <location>
        <begin position="970"/>
        <end position="1028"/>
    </location>
</feature>
<evidence type="ECO:0000256" key="1">
    <source>
        <dbReference type="ARBA" id="ARBA00005968"/>
    </source>
</evidence>
<sequence>MGGREKRRSPQNQDSLDKSIQNLLSALYPPFEATAPTVLSQLFQVIEGRYQGDALRCLLDFLVPAKHILESVQQAACALYSDVIFLCEGWPLCLRDQVLIHLAPIHPPLLRPGDFYLQVAPFAHQSARIVVCSLLEEEGLWVKVVEETPVPETCYPCLFTSDWLQEINRGRHGTPLSQCLLATEQGLQATPRPPVENPQTSVSEHTKQPSAISVETRIRPAKHGIAVSLRLVDTSASGPSRLVRVTDPGPTPADTYGLPEPRDLSHCARFSEGPCTPCMMRRQSGKVSRAQELRCRYRDSYQAAIQNPVAFARDKEKLEALAALEEEDGDGSPKHNSVEPDGRCSSLSTAVVDTSERCELVIVQGHNVRRRESAESCAEVPRLHVPKLSCAADILKTPQPGSDRPRPDHLPLPPPETAIHPLYQGLACLTGGRDRSGRAVVQVYGDHHGWRSPATVKELYQMLLHFHTVIRREVRELGMVVVIDARRAPPPPQFFKAMTVLQSDVLTSTKALYKAVEPCHLTSYLDGTLQYSHRDWLELHQKLHLFVLDLHESSGLLLRAIRKLEEKQKFDTVQEVQQCIVDQRTLMRDVLGDSRVVGLQREGGATLARLRRESDLKYPHREDFSDAVDSVTSLYNCVEEQAHVLVQRSNVSMEHLEYVLQLRELEAHFQQIREWFGVEGERHLLEAERMDDSKDRVEQTLNSFTSFLIEANDRNHHAESLVSEAERLQGCGRSYPEAQVFGTLVQTLRAGLESFLARAEVCCRELLVLVNVCDFCEQATALATECIEYLDLNHQSNCLPASTTPATASMPPDQFNCSHHPDPPFGHGQDPPTHDQTADDWPAAGYDSAILKSYQERFLQFSLEQFQEVRCQAGTLRGFRGMRAWNVAWLKCQEARQQLQERVQEVDEAYLRRQHAALSCDCGDTDADGPPLFSDGEDGFLQSTPGPSHPQWEGVISGAVELDKRRPILGRSSSADADSDANVARSNQGSKVVPASPQRSSGRDQEERVIRRDTSGSRGRSQRDAAALSQSHTVGCQWFPWGRRGLAARRSLSEESCATVLSPPADEPPSSCSHHGQPSCRILQEAQMFQLSRHGSFCSQESYQQAYLLGADGAVFGGGAKHSSLPTQRHEGVATGPAGPHQGSSSNALRLQRVMEELVHTEREYVRSLGYILTHYHPLLERPDIPQDLRGKRGVIFGNLEKLYDFHAHYFLPELEVSGREPAPMARCFLRHSESFGLYALYSKNKPKSDALILHRRHDIFKRKQQELGDMMDLSSYLLRPVQRISKYSLLLQDMLALAPAHHPQYQLGPTGGDASTRVPDVSGGDREREKAEIRAAADLVKFQMRHGNDLLTMDAILDCDGQLIRQDEFTVLFRKKKCVRRVFLFEHLILFSKTKRNHVGNDVYAYKQSFKLWIRRRKREDTYTLKALSLEVKRAWTADLERILWEQAAHKLRMQERVFMGIERRPFMDILPSEAAICDRAVPCTRSGKSKHYNTAPRYTVTHLYPGDSGAQGSVSGGLEYPRPNSIGSGSTASTTISLSSSSSGRGSLPPIGYLGSQSQGVELSRHAVCSSFSSEALVENELNNLHLRQHHPHQDCEQRTPGRLFIMESESSGDCVNPFRNSEQSCLSVVGGEVAVDSSSSFAYPSTKARPPLSRSASLRVDGSPALIRRKPIGLEIERCDLEIKSNNRSHRTELNGQERLIVRRGQAFSVTLHLKPSSTAFNPKETDVTLIVETGPLPRKEAHTKVSFGLKDATDGKEWSASAANAPGNTVSVTISSSPDAPIGGYSLSLDHQGQSTSLGAFILLFNACESKRQEYVLSQHGLLYRGAAKRIQGKPWNFSQFEPGILDICLKLLDDGPKFVSDADKDCSDRRSPVYITRVLSAMGVLVGEWEDFSDGVHPSTWIGSGDILRQWVESGPVCYGQCWVFAALDCTVSRALGIPCRVVTNFNSAHDADANLLIEKMYDEDGERISDADSVWNFHVWVESWMARPDLEPADFDGWQASDATPQETSEDVRAIREGELTQKFDAPFVFAEVNADVVEYVRLSTGDFVKFSGSTDSIGQNISTKAVGKDERRDITHHYKYPEGSEEERSVFEKAQHRNKLQKKGQEPGLRLKVKLAKNMIVGSDFEVYGVLTNNSMEAKSYNFMLYAQAVLYNNTKGKSCGFSSEPGQLAPGEEKLLFLVLKYSNYGQVISPDRMIQVTAFVNDKQNKEYHKAEKLIVLDEPDLEVKLVGEARVDQPLKIELCLRNPLPEALQDCCFTVEGVGLTQEKPVTVKLGTVAPKQEAKGSVQLSPREAGSTVLLVDFHSDKLKNIKNFVTVLVKE</sequence>
<evidence type="ECO:0000313" key="5">
    <source>
        <dbReference type="Proteomes" id="UP001148018"/>
    </source>
</evidence>
<dbReference type="SUPFAM" id="SSF48065">
    <property type="entry name" value="DBL homology domain (DH-domain)"/>
    <property type="match status" value="1"/>
</dbReference>
<evidence type="ECO:0000313" key="4">
    <source>
        <dbReference type="EMBL" id="KAJ3587142.1"/>
    </source>
</evidence>
<dbReference type="GO" id="GO:0005085">
    <property type="term" value="F:guanyl-nucleotide exchange factor activity"/>
    <property type="evidence" value="ECO:0007669"/>
    <property type="project" value="InterPro"/>
</dbReference>
<dbReference type="SMART" id="SM00460">
    <property type="entry name" value="TGc"/>
    <property type="match status" value="1"/>
</dbReference>
<dbReference type="Pfam" id="PF01841">
    <property type="entry name" value="Transglut_core"/>
    <property type="match status" value="1"/>
</dbReference>
<feature type="compositionally biased region" description="Basic and acidic residues" evidence="2">
    <location>
        <begin position="1001"/>
        <end position="1015"/>
    </location>
</feature>
<dbReference type="InterPro" id="IPR014756">
    <property type="entry name" value="Ig_E-set"/>
</dbReference>
<dbReference type="InterPro" id="IPR036985">
    <property type="entry name" value="Transglutaminase-like_sf"/>
</dbReference>
<reference evidence="4" key="1">
    <citation type="submission" date="2022-07" db="EMBL/GenBank/DDBJ databases">
        <title>Chromosome-level genome of Muraenolepis orangiensis.</title>
        <authorList>
            <person name="Kim J."/>
        </authorList>
    </citation>
    <scope>NUCLEOTIDE SEQUENCE</scope>
    <source>
        <strain evidence="4">KU_S4_2022</strain>
        <tissue evidence="4">Muscle</tissue>
    </source>
</reference>
<feature type="region of interest" description="Disordered" evidence="2">
    <location>
        <begin position="1120"/>
        <end position="1145"/>
    </location>
</feature>
<dbReference type="InterPro" id="IPR000219">
    <property type="entry name" value="DH_dom"/>
</dbReference>
<evidence type="ECO:0000256" key="2">
    <source>
        <dbReference type="SAM" id="MobiDB-lite"/>
    </source>
</evidence>
<accession>A0A9Q0I513</accession>
<dbReference type="InterPro" id="IPR052231">
    <property type="entry name" value="Rho_GEF_signaling-related"/>
</dbReference>
<dbReference type="SMART" id="SM00325">
    <property type="entry name" value="RhoGEF"/>
    <property type="match status" value="1"/>
</dbReference>
<gene>
    <name evidence="4" type="ORF">NHX12_013532</name>
</gene>
<dbReference type="OrthoDB" id="6152532at2759"/>
<dbReference type="Gene3D" id="1.20.900.10">
    <property type="entry name" value="Dbl homology (DH) domain"/>
    <property type="match status" value="1"/>
</dbReference>
<dbReference type="Pfam" id="PF00927">
    <property type="entry name" value="Transglut_C"/>
    <property type="match status" value="2"/>
</dbReference>
<protein>
    <recommendedName>
        <fullName evidence="3">DH domain-containing protein</fullName>
    </recommendedName>
</protein>
<feature type="region of interest" description="Disordered" evidence="2">
    <location>
        <begin position="928"/>
        <end position="953"/>
    </location>
</feature>
<dbReference type="InterPro" id="IPR055251">
    <property type="entry name" value="SOS1_NGEF_PH"/>
</dbReference>
<organism evidence="4 5">
    <name type="scientific">Muraenolepis orangiensis</name>
    <name type="common">Patagonian moray cod</name>
    <dbReference type="NCBI Taxonomy" id="630683"/>
    <lineage>
        <taxon>Eukaryota</taxon>
        <taxon>Metazoa</taxon>
        <taxon>Chordata</taxon>
        <taxon>Craniata</taxon>
        <taxon>Vertebrata</taxon>
        <taxon>Euteleostomi</taxon>
        <taxon>Actinopterygii</taxon>
        <taxon>Neopterygii</taxon>
        <taxon>Teleostei</taxon>
        <taxon>Neoteleostei</taxon>
        <taxon>Acanthomorphata</taxon>
        <taxon>Zeiogadaria</taxon>
        <taxon>Gadariae</taxon>
        <taxon>Gadiformes</taxon>
        <taxon>Muraenolepidoidei</taxon>
        <taxon>Muraenolepididae</taxon>
        <taxon>Muraenolepis</taxon>
    </lineage>
</organism>
<keyword evidence="5" id="KW-1185">Reference proteome</keyword>
<dbReference type="SUPFAM" id="SSF81296">
    <property type="entry name" value="E set domains"/>
    <property type="match status" value="1"/>
</dbReference>
<dbReference type="Pfam" id="PF22697">
    <property type="entry name" value="SOS1_NGEF_PH"/>
    <property type="match status" value="1"/>
</dbReference>
<dbReference type="FunFam" id="3.90.260.10:FF:000002">
    <property type="entry name" value="Erythrocyte membrane protein band 4.2"/>
    <property type="match status" value="1"/>
</dbReference>
<comment type="caution">
    <text evidence="4">The sequence shown here is derived from an EMBL/GenBank/DDBJ whole genome shotgun (WGS) entry which is preliminary data.</text>
</comment>
<dbReference type="InterPro" id="IPR013783">
    <property type="entry name" value="Ig-like_fold"/>
</dbReference>
<dbReference type="Proteomes" id="UP001148018">
    <property type="component" value="Unassembled WGS sequence"/>
</dbReference>
<dbReference type="Pfam" id="PF00621">
    <property type="entry name" value="RhoGEF"/>
    <property type="match status" value="1"/>
</dbReference>
<feature type="compositionally biased region" description="Basic and acidic residues" evidence="2">
    <location>
        <begin position="331"/>
        <end position="342"/>
    </location>
</feature>
<dbReference type="Pfam" id="PF00868">
    <property type="entry name" value="Transglut_N"/>
    <property type="match status" value="1"/>
</dbReference>
<feature type="region of interest" description="Disordered" evidence="2">
    <location>
        <begin position="240"/>
        <end position="260"/>
    </location>
</feature>
<feature type="region of interest" description="Disordered" evidence="2">
    <location>
        <begin position="188"/>
        <end position="210"/>
    </location>
</feature>
<dbReference type="InterPro" id="IPR011993">
    <property type="entry name" value="PH-like_dom_sf"/>
</dbReference>
<dbReference type="InterPro" id="IPR008958">
    <property type="entry name" value="Transglutaminase_C"/>
</dbReference>
<dbReference type="InterPro" id="IPR002931">
    <property type="entry name" value="Transglutaminase-like"/>
</dbReference>
<dbReference type="Gene3D" id="3.90.260.10">
    <property type="entry name" value="Transglutaminase-like"/>
    <property type="match status" value="1"/>
</dbReference>
<dbReference type="GO" id="GO:0003810">
    <property type="term" value="F:protein-glutamine gamma-glutamyltransferase activity"/>
    <property type="evidence" value="ECO:0007669"/>
    <property type="project" value="InterPro"/>
</dbReference>
<dbReference type="PROSITE" id="PS50010">
    <property type="entry name" value="DH_2"/>
    <property type="match status" value="1"/>
</dbReference>
<feature type="region of interest" description="Disordered" evidence="2">
    <location>
        <begin position="325"/>
        <end position="344"/>
    </location>
</feature>
<feature type="domain" description="DH" evidence="3">
    <location>
        <begin position="1150"/>
        <end position="1351"/>
    </location>
</feature>
<feature type="compositionally biased region" description="Polar residues" evidence="2">
    <location>
        <begin position="197"/>
        <end position="210"/>
    </location>
</feature>
<dbReference type="FunFam" id="2.60.40.10:FF:000090">
    <property type="entry name" value="Protein-glutamine gamma-glutamyltransferase 2"/>
    <property type="match status" value="1"/>
</dbReference>
<proteinExistence type="inferred from homology"/>
<dbReference type="InterPro" id="IPR001102">
    <property type="entry name" value="Transglutaminase_N"/>
</dbReference>
<dbReference type="Gene3D" id="2.60.40.10">
    <property type="entry name" value="Immunoglobulins"/>
    <property type="match status" value="3"/>
</dbReference>